<dbReference type="EMBL" id="WWEN01000008">
    <property type="protein sequence ID" value="MYM56846.1"/>
    <property type="molecule type" value="Genomic_DNA"/>
</dbReference>
<dbReference type="PANTHER" id="PTHR23402:SF1">
    <property type="entry name" value="PYROGLUTAMYL-PEPTIDASE I"/>
    <property type="match status" value="1"/>
</dbReference>
<organism evidence="7 8">
    <name type="scientific">Thalassovita mangrovi</name>
    <dbReference type="NCBI Taxonomy" id="2692236"/>
    <lineage>
        <taxon>Bacteria</taxon>
        <taxon>Pseudomonadati</taxon>
        <taxon>Pseudomonadota</taxon>
        <taxon>Alphaproteobacteria</taxon>
        <taxon>Rhodobacterales</taxon>
        <taxon>Roseobacteraceae</taxon>
        <taxon>Thalassovita</taxon>
    </lineage>
</organism>
<comment type="similarity">
    <text evidence="1">Belongs to the peptidase C15 family.</text>
</comment>
<evidence type="ECO:0000313" key="8">
    <source>
        <dbReference type="Proteomes" id="UP000479043"/>
    </source>
</evidence>
<keyword evidence="8" id="KW-1185">Reference proteome</keyword>
<keyword evidence="3" id="KW-0645">Protease</keyword>
<keyword evidence="2" id="KW-0963">Cytoplasm</keyword>
<reference evidence="7 8" key="1">
    <citation type="submission" date="2020-01" db="EMBL/GenBank/DDBJ databases">
        <authorList>
            <person name="Chen S."/>
        </authorList>
    </citation>
    <scope>NUCLEOTIDE SEQUENCE [LARGE SCALE GENOMIC DNA]</scope>
    <source>
        <strain evidence="7 8">GS-10</strain>
    </source>
</reference>
<dbReference type="GO" id="GO:0005829">
    <property type="term" value="C:cytosol"/>
    <property type="evidence" value="ECO:0007669"/>
    <property type="project" value="InterPro"/>
</dbReference>
<comment type="catalytic activity">
    <reaction evidence="6">
        <text>Release of an N-terminal pyroglutamyl group from a polypeptide, the second amino acid generally not being Pro.</text>
        <dbReference type="EC" id="3.4.19.3"/>
    </reaction>
</comment>
<sequence length="219" mass="23330">MILITGYEGYGGRGANPSQQVAQALDGTTIAGHEVRGVVLPVDYAEVRKRVPALIDTYAPVAMISLGLWPGEAVIRLERMGANTLDFEIADQVGNLLSGVIDPDAPAAHRSGLPLPKIRDALRAEGIPSRISDTAGAFLCNALLFTALDHCARTGATTRCGFVHLPYLPEQVAELLTSLADEARLELHQRADLASMSLDMMIAAIQSVITETVIEAETT</sequence>
<keyword evidence="5" id="KW-0788">Thiol protease</keyword>
<dbReference type="InterPro" id="IPR033694">
    <property type="entry name" value="PGPEP1_Cys_AS"/>
</dbReference>
<evidence type="ECO:0000256" key="1">
    <source>
        <dbReference type="ARBA" id="ARBA00006641"/>
    </source>
</evidence>
<dbReference type="InterPro" id="IPR036440">
    <property type="entry name" value="Peptidase_C15-like_sf"/>
</dbReference>
<dbReference type="PRINTS" id="PR00706">
    <property type="entry name" value="PYROGLUPTASE"/>
</dbReference>
<name>A0A6L8LP88_9RHOB</name>
<dbReference type="PROSITE" id="PS01334">
    <property type="entry name" value="PYRASE_CYS"/>
    <property type="match status" value="1"/>
</dbReference>
<dbReference type="EC" id="3.4.19.3" evidence="6"/>
<protein>
    <recommendedName>
        <fullName evidence="6">Pyroglutamyl-peptidase I</fullName>
        <ecNumber evidence="6">3.4.19.3</ecNumber>
    </recommendedName>
</protein>
<dbReference type="CDD" id="cd00501">
    <property type="entry name" value="Peptidase_C15"/>
    <property type="match status" value="1"/>
</dbReference>
<dbReference type="GO" id="GO:0006508">
    <property type="term" value="P:proteolysis"/>
    <property type="evidence" value="ECO:0007669"/>
    <property type="project" value="UniProtKB-KW"/>
</dbReference>
<dbReference type="Gene3D" id="3.40.630.20">
    <property type="entry name" value="Peptidase C15, pyroglutamyl peptidase I-like"/>
    <property type="match status" value="1"/>
</dbReference>
<proteinExistence type="inferred from homology"/>
<dbReference type="SUPFAM" id="SSF53182">
    <property type="entry name" value="Pyrrolidone carboxyl peptidase (pyroglutamate aminopeptidase)"/>
    <property type="match status" value="1"/>
</dbReference>
<evidence type="ECO:0000313" key="7">
    <source>
        <dbReference type="EMBL" id="MYM56846.1"/>
    </source>
</evidence>
<dbReference type="PANTHER" id="PTHR23402">
    <property type="entry name" value="PROTEASE FAMILY C15 PYROGLUTAMYL-PEPTIDASE I-RELATED"/>
    <property type="match status" value="1"/>
</dbReference>
<evidence type="ECO:0000256" key="4">
    <source>
        <dbReference type="ARBA" id="ARBA00022801"/>
    </source>
</evidence>
<dbReference type="Proteomes" id="UP000479043">
    <property type="component" value="Unassembled WGS sequence"/>
</dbReference>
<dbReference type="InterPro" id="IPR000816">
    <property type="entry name" value="Peptidase_C15"/>
</dbReference>
<comment type="caution">
    <text evidence="7">The sequence shown here is derived from an EMBL/GenBank/DDBJ whole genome shotgun (WGS) entry which is preliminary data.</text>
</comment>
<evidence type="ECO:0000256" key="3">
    <source>
        <dbReference type="ARBA" id="ARBA00022670"/>
    </source>
</evidence>
<evidence type="ECO:0000256" key="6">
    <source>
        <dbReference type="PROSITE-ProRule" id="PRU10077"/>
    </source>
</evidence>
<keyword evidence="4" id="KW-0378">Hydrolase</keyword>
<dbReference type="AlphaFoldDB" id="A0A6L8LP88"/>
<dbReference type="Pfam" id="PF01470">
    <property type="entry name" value="Peptidase_C15"/>
    <property type="match status" value="1"/>
</dbReference>
<dbReference type="InterPro" id="IPR016125">
    <property type="entry name" value="Peptidase_C15-like"/>
</dbReference>
<evidence type="ECO:0000256" key="2">
    <source>
        <dbReference type="ARBA" id="ARBA00022490"/>
    </source>
</evidence>
<dbReference type="RefSeq" id="WP_160974759.1">
    <property type="nucleotide sequence ID" value="NZ_WWEN01000008.1"/>
</dbReference>
<evidence type="ECO:0000256" key="5">
    <source>
        <dbReference type="ARBA" id="ARBA00022807"/>
    </source>
</evidence>
<accession>A0A6L8LP88</accession>
<dbReference type="PIRSF" id="PIRSF015592">
    <property type="entry name" value="Prld-crbxl_pptds"/>
    <property type="match status" value="1"/>
</dbReference>
<feature type="active site" evidence="6">
    <location>
        <position position="140"/>
    </location>
</feature>
<gene>
    <name evidence="7" type="ORF">GR167_16135</name>
</gene>
<dbReference type="GO" id="GO:0016920">
    <property type="term" value="F:pyroglutamyl-peptidase activity"/>
    <property type="evidence" value="ECO:0007669"/>
    <property type="project" value="UniProtKB-EC"/>
</dbReference>